<evidence type="ECO:0000256" key="1">
    <source>
        <dbReference type="ARBA" id="ARBA00022448"/>
    </source>
</evidence>
<dbReference type="GO" id="GO:0006089">
    <property type="term" value="P:lactate metabolic process"/>
    <property type="evidence" value="ECO:0007669"/>
    <property type="project" value="InterPro"/>
</dbReference>
<reference evidence="10" key="2">
    <citation type="submission" date="2020-09" db="EMBL/GenBank/DDBJ databases">
        <authorList>
            <person name="Sun Q."/>
            <person name="Ohkuma M."/>
        </authorList>
    </citation>
    <scope>NUCLEOTIDE SEQUENCE</scope>
    <source>
        <strain evidence="10">JCM 14719</strain>
    </source>
</reference>
<name>A0A8J3B6M8_9BACI</name>
<dbReference type="Pfam" id="PF11870">
    <property type="entry name" value="LutB_C"/>
    <property type="match status" value="1"/>
</dbReference>
<comment type="caution">
    <text evidence="10">The sequence shown here is derived from an EMBL/GenBank/DDBJ whole genome shotgun (WGS) entry which is preliminary data.</text>
</comment>
<keyword evidence="1" id="KW-0813">Transport</keyword>
<keyword evidence="5" id="KW-0249">Electron transport</keyword>
<dbReference type="PANTHER" id="PTHR47153">
    <property type="entry name" value="LACTATE UTILIZATION PROTEIN B"/>
    <property type="match status" value="1"/>
</dbReference>
<dbReference type="Gene3D" id="3.40.50.10420">
    <property type="entry name" value="NagB/RpiA/CoA transferase-like"/>
    <property type="match status" value="1"/>
</dbReference>
<dbReference type="Proteomes" id="UP000637720">
    <property type="component" value="Unassembled WGS sequence"/>
</dbReference>
<protein>
    <submittedName>
        <fullName evidence="10">Lactate utilization protein B</fullName>
    </submittedName>
</protein>
<dbReference type="InterPro" id="IPR017896">
    <property type="entry name" value="4Fe4S_Fe-S-bd"/>
</dbReference>
<keyword evidence="4" id="KW-0677">Repeat</keyword>
<dbReference type="InterPro" id="IPR003741">
    <property type="entry name" value="LUD_dom"/>
</dbReference>
<dbReference type="NCBIfam" id="TIGR00273">
    <property type="entry name" value="LutB/LldF family L-lactate oxidation iron-sulfur protein"/>
    <property type="match status" value="1"/>
</dbReference>
<dbReference type="PROSITE" id="PS51379">
    <property type="entry name" value="4FE4S_FER_2"/>
    <property type="match status" value="1"/>
</dbReference>
<keyword evidence="2" id="KW-0004">4Fe-4S</keyword>
<proteinExistence type="predicted"/>
<dbReference type="AlphaFoldDB" id="A0A8J3B6M8"/>
<reference evidence="10" key="1">
    <citation type="journal article" date="2014" name="Int. J. Syst. Evol. Microbiol.">
        <title>Complete genome sequence of Corynebacterium casei LMG S-19264T (=DSM 44701T), isolated from a smear-ripened cheese.</title>
        <authorList>
            <consortium name="US DOE Joint Genome Institute (JGI-PGF)"/>
            <person name="Walter F."/>
            <person name="Albersmeier A."/>
            <person name="Kalinowski J."/>
            <person name="Ruckert C."/>
        </authorList>
    </citation>
    <scope>NUCLEOTIDE SEQUENCE</scope>
    <source>
        <strain evidence="10">JCM 14719</strain>
    </source>
</reference>
<evidence type="ECO:0000313" key="10">
    <source>
        <dbReference type="EMBL" id="GGJ97649.1"/>
    </source>
</evidence>
<dbReference type="InterPro" id="IPR017900">
    <property type="entry name" value="4Fe4S_Fe_S_CS"/>
</dbReference>
<feature type="domain" description="4Fe-4S ferredoxin-type" evidence="9">
    <location>
        <begin position="302"/>
        <end position="332"/>
    </location>
</feature>
<accession>A0A8J3B6M8</accession>
<evidence type="ECO:0000256" key="4">
    <source>
        <dbReference type="ARBA" id="ARBA00022737"/>
    </source>
</evidence>
<dbReference type="Pfam" id="PF13183">
    <property type="entry name" value="Fer4_8"/>
    <property type="match status" value="1"/>
</dbReference>
<dbReference type="GO" id="GO:0046872">
    <property type="term" value="F:metal ion binding"/>
    <property type="evidence" value="ECO:0007669"/>
    <property type="project" value="UniProtKB-KW"/>
</dbReference>
<evidence type="ECO:0000256" key="8">
    <source>
        <dbReference type="SAM" id="MobiDB-lite"/>
    </source>
</evidence>
<dbReference type="InterPro" id="IPR024185">
    <property type="entry name" value="FTHF_cligase-like_sf"/>
</dbReference>
<evidence type="ECO:0000256" key="6">
    <source>
        <dbReference type="ARBA" id="ARBA00023004"/>
    </source>
</evidence>
<dbReference type="InterPro" id="IPR024569">
    <property type="entry name" value="LutB_C"/>
</dbReference>
<keyword evidence="7" id="KW-0411">Iron-sulfur</keyword>
<evidence type="ECO:0000256" key="7">
    <source>
        <dbReference type="ARBA" id="ARBA00023014"/>
    </source>
</evidence>
<evidence type="ECO:0000313" key="11">
    <source>
        <dbReference type="Proteomes" id="UP000637720"/>
    </source>
</evidence>
<dbReference type="PANTHER" id="PTHR47153:SF2">
    <property type="entry name" value="LACTATE UTILIZATION PROTEIN B"/>
    <property type="match status" value="1"/>
</dbReference>
<dbReference type="SUPFAM" id="SSF46548">
    <property type="entry name" value="alpha-helical ferredoxin"/>
    <property type="match status" value="1"/>
</dbReference>
<sequence length="491" mass="54967">MRTSAERSFARRAQQALADSTLRAAVRKAQERFRTGKRNAEAELGHWEAWRRLGEAIRRHTIENLDFYLEQLADNVEKNGGTVVFAATEREAVDYVVQVAREEGARRVVKSKSMVSEELHLNRALEALGVDVVETDLGEYIIQLAGEPPSHIIAPSIHKNRRQIAELFSRVAGEALPDDTPSLTRFARRQLRRAFLEADIGITGCNFAVAETGTIVLVSNEGNARLTTTLPRVHIAIMGAERIVPTWDDLDVMLHLLPRSATGQKITSYVTAISGPRRAQDADGPEAFHLVIVDNGRLDILGTAYQDVLHCIRCGACLNVCPVYRHIGGHAYGSVYSGPIGKVLTPLLGGMDEWHELPHASSLCAACSEACPVRIPLHELLIEHRTEQVTRGTRPWAERWAFRLYRWVVTRPALYRRAVRWARRLLAPLADGEGKVRVQIGPLKGWTAQRDLPLPARQSFLDWWEEEGRKEAARQHEPRTEGEGRDGERSA</sequence>
<keyword evidence="3" id="KW-0479">Metal-binding</keyword>
<organism evidence="10 11">
    <name type="scientific">Calditerricola satsumensis</name>
    <dbReference type="NCBI Taxonomy" id="373054"/>
    <lineage>
        <taxon>Bacteria</taxon>
        <taxon>Bacillati</taxon>
        <taxon>Bacillota</taxon>
        <taxon>Bacilli</taxon>
        <taxon>Bacillales</taxon>
        <taxon>Bacillaceae</taxon>
        <taxon>Calditerricola</taxon>
    </lineage>
</organism>
<evidence type="ECO:0000256" key="5">
    <source>
        <dbReference type="ARBA" id="ARBA00022982"/>
    </source>
</evidence>
<dbReference type="RefSeq" id="WP_188816924.1">
    <property type="nucleotide sequence ID" value="NZ_BMOF01000013.1"/>
</dbReference>
<dbReference type="InterPro" id="IPR037171">
    <property type="entry name" value="NagB/RpiA_transferase-like"/>
</dbReference>
<dbReference type="GO" id="GO:0051539">
    <property type="term" value="F:4 iron, 4 sulfur cluster binding"/>
    <property type="evidence" value="ECO:0007669"/>
    <property type="project" value="UniProtKB-KW"/>
</dbReference>
<dbReference type="InterPro" id="IPR004452">
    <property type="entry name" value="LutB/LldF"/>
</dbReference>
<dbReference type="EMBL" id="BMOF01000013">
    <property type="protein sequence ID" value="GGJ97649.1"/>
    <property type="molecule type" value="Genomic_DNA"/>
</dbReference>
<evidence type="ECO:0000256" key="3">
    <source>
        <dbReference type="ARBA" id="ARBA00022723"/>
    </source>
</evidence>
<dbReference type="PROSITE" id="PS00198">
    <property type="entry name" value="4FE4S_FER_1"/>
    <property type="match status" value="1"/>
</dbReference>
<evidence type="ECO:0000256" key="2">
    <source>
        <dbReference type="ARBA" id="ARBA00022485"/>
    </source>
</evidence>
<keyword evidence="6" id="KW-0408">Iron</keyword>
<dbReference type="SUPFAM" id="SSF100950">
    <property type="entry name" value="NagB/RpiA/CoA transferase-like"/>
    <property type="match status" value="1"/>
</dbReference>
<keyword evidence="11" id="KW-1185">Reference proteome</keyword>
<gene>
    <name evidence="10" type="primary">lutB</name>
    <name evidence="10" type="ORF">GCM10007043_09380</name>
</gene>
<dbReference type="Pfam" id="PF02589">
    <property type="entry name" value="LUD_dom"/>
    <property type="match status" value="1"/>
</dbReference>
<dbReference type="InterPro" id="IPR009051">
    <property type="entry name" value="Helical_ferredxn"/>
</dbReference>
<feature type="region of interest" description="Disordered" evidence="8">
    <location>
        <begin position="469"/>
        <end position="491"/>
    </location>
</feature>
<dbReference type="Gene3D" id="1.10.1060.10">
    <property type="entry name" value="Alpha-helical ferredoxin"/>
    <property type="match status" value="1"/>
</dbReference>
<evidence type="ECO:0000259" key="9">
    <source>
        <dbReference type="PROSITE" id="PS51379"/>
    </source>
</evidence>